<dbReference type="Proteomes" id="UP001347796">
    <property type="component" value="Unassembled WGS sequence"/>
</dbReference>
<dbReference type="SMART" id="SM00392">
    <property type="entry name" value="PROF"/>
    <property type="match status" value="1"/>
</dbReference>
<dbReference type="AlphaFoldDB" id="A0AAN8JVT5"/>
<organism evidence="8 9">
    <name type="scientific">Patella caerulea</name>
    <name type="common">Rayed Mediterranean limpet</name>
    <dbReference type="NCBI Taxonomy" id="87958"/>
    <lineage>
        <taxon>Eukaryota</taxon>
        <taxon>Metazoa</taxon>
        <taxon>Spiralia</taxon>
        <taxon>Lophotrochozoa</taxon>
        <taxon>Mollusca</taxon>
        <taxon>Gastropoda</taxon>
        <taxon>Patellogastropoda</taxon>
        <taxon>Patelloidea</taxon>
        <taxon>Patellidae</taxon>
        <taxon>Patella</taxon>
    </lineage>
</organism>
<name>A0AAN8JVT5_PATCE</name>
<evidence type="ECO:0000256" key="4">
    <source>
        <dbReference type="ARBA" id="ARBA00022490"/>
    </source>
</evidence>
<evidence type="ECO:0000313" key="8">
    <source>
        <dbReference type="EMBL" id="KAK6182735.1"/>
    </source>
</evidence>
<evidence type="ECO:0000256" key="2">
    <source>
        <dbReference type="ARBA" id="ARBA00010058"/>
    </source>
</evidence>
<evidence type="ECO:0000256" key="7">
    <source>
        <dbReference type="RuleBase" id="RU003909"/>
    </source>
</evidence>
<comment type="caution">
    <text evidence="8">The sequence shown here is derived from an EMBL/GenBank/DDBJ whole genome shotgun (WGS) entry which is preliminary data.</text>
</comment>
<dbReference type="SUPFAM" id="SSF55770">
    <property type="entry name" value="Profilin (actin-binding protein)"/>
    <property type="match status" value="1"/>
</dbReference>
<evidence type="ECO:0000256" key="6">
    <source>
        <dbReference type="ARBA" id="ARBA00023212"/>
    </source>
</evidence>
<dbReference type="GO" id="GO:0005938">
    <property type="term" value="C:cell cortex"/>
    <property type="evidence" value="ECO:0007669"/>
    <property type="project" value="TreeGrafter"/>
</dbReference>
<dbReference type="GO" id="GO:0005856">
    <property type="term" value="C:cytoskeleton"/>
    <property type="evidence" value="ECO:0007669"/>
    <property type="project" value="UniProtKB-SubCell"/>
</dbReference>
<accession>A0AAN8JVT5</accession>
<gene>
    <name evidence="8" type="ORF">SNE40_010350</name>
</gene>
<comment type="similarity">
    <text evidence="2 7">Belongs to the profilin family.</text>
</comment>
<dbReference type="InterPro" id="IPR048278">
    <property type="entry name" value="PFN"/>
</dbReference>
<evidence type="ECO:0000256" key="5">
    <source>
        <dbReference type="ARBA" id="ARBA00023203"/>
    </source>
</evidence>
<protein>
    <recommendedName>
        <fullName evidence="7">Profilin</fullName>
    </recommendedName>
</protein>
<evidence type="ECO:0000256" key="3">
    <source>
        <dbReference type="ARBA" id="ARBA00011583"/>
    </source>
</evidence>
<comment type="subcellular location">
    <subcellularLocation>
        <location evidence="1">Cytoplasm</location>
        <location evidence="1">Cytoskeleton</location>
    </subcellularLocation>
</comment>
<comment type="subunit">
    <text evidence="3">Occurs in many kinds of cells as a complex with monomeric actin in a 1:1 ratio.</text>
</comment>
<dbReference type="Gene3D" id="3.30.450.30">
    <property type="entry name" value="Dynein light chain 2a, cytoplasmic"/>
    <property type="match status" value="1"/>
</dbReference>
<dbReference type="InterPro" id="IPR005455">
    <property type="entry name" value="PFN_euk"/>
</dbReference>
<keyword evidence="9" id="KW-1185">Reference proteome</keyword>
<dbReference type="GO" id="GO:0003785">
    <property type="term" value="F:actin monomer binding"/>
    <property type="evidence" value="ECO:0007669"/>
    <property type="project" value="TreeGrafter"/>
</dbReference>
<reference evidence="8 9" key="1">
    <citation type="submission" date="2024-01" db="EMBL/GenBank/DDBJ databases">
        <title>The genome of the rayed Mediterranean limpet Patella caerulea (Linnaeus, 1758).</title>
        <authorList>
            <person name="Anh-Thu Weber A."/>
            <person name="Halstead-Nussloch G."/>
        </authorList>
    </citation>
    <scope>NUCLEOTIDE SEQUENCE [LARGE SCALE GENOMIC DNA]</scope>
    <source>
        <strain evidence="8">AATW-2023a</strain>
        <tissue evidence="8">Whole specimen</tissue>
    </source>
</reference>
<proteinExistence type="inferred from homology"/>
<dbReference type="Pfam" id="PF00235">
    <property type="entry name" value="Profilin"/>
    <property type="match status" value="1"/>
</dbReference>
<keyword evidence="5 7" id="KW-0009">Actin-binding</keyword>
<evidence type="ECO:0000256" key="1">
    <source>
        <dbReference type="ARBA" id="ARBA00004245"/>
    </source>
</evidence>
<dbReference type="PANTHER" id="PTHR11604:SF0">
    <property type="entry name" value="PROFILIN"/>
    <property type="match status" value="1"/>
</dbReference>
<keyword evidence="4" id="KW-0963">Cytoplasm</keyword>
<dbReference type="InterPro" id="IPR036140">
    <property type="entry name" value="PFN_sf"/>
</dbReference>
<evidence type="ECO:0000313" key="9">
    <source>
        <dbReference type="Proteomes" id="UP001347796"/>
    </source>
</evidence>
<sequence length="133" mass="14600">MSWEPYLAQLQSVGVEIGGLYGKNGALWASHPEFQCNPNEILIVVDALTSFNDNIYSTGLILSGKRWTVIRRENDVEVLILKGKDPDNSKTNLIIALSGMAVVCGANKSEDVSAGVIRNGVERVRDYLKSVNY</sequence>
<dbReference type="EMBL" id="JAZGQO010000007">
    <property type="protein sequence ID" value="KAK6182735.1"/>
    <property type="molecule type" value="Genomic_DNA"/>
</dbReference>
<dbReference type="PANTHER" id="PTHR11604">
    <property type="entry name" value="PROFILIN"/>
    <property type="match status" value="1"/>
</dbReference>
<keyword evidence="6" id="KW-0206">Cytoskeleton</keyword>